<dbReference type="InterPro" id="IPR014284">
    <property type="entry name" value="RNA_pol_sigma-70_dom"/>
</dbReference>
<dbReference type="EMBL" id="JACMYC010000001">
    <property type="protein sequence ID" value="MBC2959012.1"/>
    <property type="molecule type" value="Genomic_DNA"/>
</dbReference>
<evidence type="ECO:0000256" key="2">
    <source>
        <dbReference type="ARBA" id="ARBA00023015"/>
    </source>
</evidence>
<dbReference type="Pfam" id="PF04545">
    <property type="entry name" value="Sigma70_r4"/>
    <property type="match status" value="1"/>
</dbReference>
<evidence type="ECO:0000256" key="4">
    <source>
        <dbReference type="ARBA" id="ARBA00023125"/>
    </source>
</evidence>
<accession>A0ABR6U3L8</accession>
<keyword evidence="2" id="KW-0805">Transcription regulation</keyword>
<dbReference type="RefSeq" id="WP_186344280.1">
    <property type="nucleotide sequence ID" value="NZ_BMMR01000001.1"/>
</dbReference>
<protein>
    <submittedName>
        <fullName evidence="8">SigE family RNA polymerase sigma factor</fullName>
    </submittedName>
</protein>
<dbReference type="SUPFAM" id="SSF88659">
    <property type="entry name" value="Sigma3 and sigma4 domains of RNA polymerase sigma factors"/>
    <property type="match status" value="1"/>
</dbReference>
<dbReference type="Gene3D" id="1.10.10.10">
    <property type="entry name" value="Winged helix-like DNA-binding domain superfamily/Winged helix DNA-binding domain"/>
    <property type="match status" value="1"/>
</dbReference>
<gene>
    <name evidence="8" type="ORF">H7344_01725</name>
</gene>
<dbReference type="InterPro" id="IPR039425">
    <property type="entry name" value="RNA_pol_sigma-70-like"/>
</dbReference>
<organism evidence="8 9">
    <name type="scientific">Nocardioides deserti</name>
    <dbReference type="NCBI Taxonomy" id="1588644"/>
    <lineage>
        <taxon>Bacteria</taxon>
        <taxon>Bacillati</taxon>
        <taxon>Actinomycetota</taxon>
        <taxon>Actinomycetes</taxon>
        <taxon>Propionibacteriales</taxon>
        <taxon>Nocardioidaceae</taxon>
        <taxon>Nocardioides</taxon>
    </lineage>
</organism>
<reference evidence="8 9" key="1">
    <citation type="submission" date="2020-08" db="EMBL/GenBank/DDBJ databases">
        <title>novel species in genus Nocardioides.</title>
        <authorList>
            <person name="Zhang G."/>
        </authorList>
    </citation>
    <scope>NUCLEOTIDE SEQUENCE [LARGE SCALE GENOMIC DNA]</scope>
    <source>
        <strain evidence="8 9">SC8A-24</strain>
    </source>
</reference>
<evidence type="ECO:0000256" key="5">
    <source>
        <dbReference type="ARBA" id="ARBA00023163"/>
    </source>
</evidence>
<evidence type="ECO:0000259" key="7">
    <source>
        <dbReference type="Pfam" id="PF04545"/>
    </source>
</evidence>
<dbReference type="PANTHER" id="PTHR43133:SF50">
    <property type="entry name" value="ECF RNA POLYMERASE SIGMA FACTOR SIGM"/>
    <property type="match status" value="1"/>
</dbReference>
<dbReference type="InterPro" id="IPR013325">
    <property type="entry name" value="RNA_pol_sigma_r2"/>
</dbReference>
<feature type="domain" description="RNA polymerase sigma-70 region 4" evidence="7">
    <location>
        <begin position="82"/>
        <end position="131"/>
    </location>
</feature>
<proteinExistence type="inferred from homology"/>
<evidence type="ECO:0000256" key="3">
    <source>
        <dbReference type="ARBA" id="ARBA00023082"/>
    </source>
</evidence>
<keyword evidence="9" id="KW-1185">Reference proteome</keyword>
<dbReference type="InterPro" id="IPR007627">
    <property type="entry name" value="RNA_pol_sigma70_r2"/>
</dbReference>
<evidence type="ECO:0000259" key="6">
    <source>
        <dbReference type="Pfam" id="PF04542"/>
    </source>
</evidence>
<keyword evidence="4" id="KW-0238">DNA-binding</keyword>
<dbReference type="Proteomes" id="UP000604001">
    <property type="component" value="Unassembled WGS sequence"/>
</dbReference>
<dbReference type="Gene3D" id="1.10.1740.10">
    <property type="match status" value="1"/>
</dbReference>
<comment type="similarity">
    <text evidence="1">Belongs to the sigma-70 factor family. ECF subfamily.</text>
</comment>
<dbReference type="InterPro" id="IPR007630">
    <property type="entry name" value="RNA_pol_sigma70_r4"/>
</dbReference>
<dbReference type="SUPFAM" id="SSF88946">
    <property type="entry name" value="Sigma2 domain of RNA polymerase sigma factors"/>
    <property type="match status" value="1"/>
</dbReference>
<comment type="caution">
    <text evidence="8">The sequence shown here is derived from an EMBL/GenBank/DDBJ whole genome shotgun (WGS) entry which is preliminary data.</text>
</comment>
<evidence type="ECO:0000313" key="8">
    <source>
        <dbReference type="EMBL" id="MBC2959012.1"/>
    </source>
</evidence>
<evidence type="ECO:0000313" key="9">
    <source>
        <dbReference type="Proteomes" id="UP000604001"/>
    </source>
</evidence>
<dbReference type="InterPro" id="IPR036388">
    <property type="entry name" value="WH-like_DNA-bd_sf"/>
</dbReference>
<dbReference type="Pfam" id="PF04542">
    <property type="entry name" value="Sigma70_r2"/>
    <property type="match status" value="1"/>
</dbReference>
<keyword evidence="5" id="KW-0804">Transcription</keyword>
<dbReference type="CDD" id="cd06171">
    <property type="entry name" value="Sigma70_r4"/>
    <property type="match status" value="1"/>
</dbReference>
<name>A0ABR6U3L8_9ACTN</name>
<feature type="domain" description="RNA polymerase sigma-70 region 2" evidence="6">
    <location>
        <begin position="8"/>
        <end position="76"/>
    </location>
</feature>
<dbReference type="PANTHER" id="PTHR43133">
    <property type="entry name" value="RNA POLYMERASE ECF-TYPE SIGMA FACTO"/>
    <property type="match status" value="1"/>
</dbReference>
<sequence>MATFEEFVAARSPALLRAAWLLTGDRHDAEELVQSALARTCAKFDRIDRGEGGSFEAYVRRAMHNEYVSWHRRLARQVVLAALEELSPRQREVVVLRFYEDLPLAEAAAVMGCSLGAVKSHQARALAALREHPSLRDVLCEERR</sequence>
<dbReference type="NCBIfam" id="TIGR02937">
    <property type="entry name" value="sigma70-ECF"/>
    <property type="match status" value="1"/>
</dbReference>
<dbReference type="InterPro" id="IPR013324">
    <property type="entry name" value="RNA_pol_sigma_r3/r4-like"/>
</dbReference>
<evidence type="ECO:0000256" key="1">
    <source>
        <dbReference type="ARBA" id="ARBA00010641"/>
    </source>
</evidence>
<keyword evidence="3" id="KW-0731">Sigma factor</keyword>